<dbReference type="PANTHER" id="PTHR30146">
    <property type="entry name" value="LACI-RELATED TRANSCRIPTIONAL REPRESSOR"/>
    <property type="match status" value="1"/>
</dbReference>
<evidence type="ECO:0000256" key="2">
    <source>
        <dbReference type="ARBA" id="ARBA00023125"/>
    </source>
</evidence>
<name>A0A086Z0F0_9BIFI</name>
<keyword evidence="6" id="KW-1185">Reference proteome</keyword>
<evidence type="ECO:0000313" key="5">
    <source>
        <dbReference type="EMBL" id="KFI40000.1"/>
    </source>
</evidence>
<gene>
    <name evidence="5" type="ORF">BACT_0702</name>
</gene>
<keyword evidence="1" id="KW-0805">Transcription regulation</keyword>
<dbReference type="SUPFAM" id="SSF53822">
    <property type="entry name" value="Periplasmic binding protein-like I"/>
    <property type="match status" value="1"/>
</dbReference>
<dbReference type="InterPro" id="IPR010982">
    <property type="entry name" value="Lambda_DNA-bd_dom_sf"/>
</dbReference>
<dbReference type="Pfam" id="PF00356">
    <property type="entry name" value="LacI"/>
    <property type="match status" value="1"/>
</dbReference>
<dbReference type="RefSeq" id="WP_033504416.1">
    <property type="nucleotide sequence ID" value="NZ_CP011786.1"/>
</dbReference>
<dbReference type="OrthoDB" id="252678at2"/>
<dbReference type="Proteomes" id="UP000029015">
    <property type="component" value="Unassembled WGS sequence"/>
</dbReference>
<keyword evidence="2" id="KW-0238">DNA-binding</keyword>
<dbReference type="AlphaFoldDB" id="A0A086Z0F0"/>
<organism evidence="5 6">
    <name type="scientific">Bifidobacterium actinocoloniiforme DSM 22766</name>
    <dbReference type="NCBI Taxonomy" id="1437605"/>
    <lineage>
        <taxon>Bacteria</taxon>
        <taxon>Bacillati</taxon>
        <taxon>Actinomycetota</taxon>
        <taxon>Actinomycetes</taxon>
        <taxon>Bifidobacteriales</taxon>
        <taxon>Bifidobacteriaceae</taxon>
        <taxon>Bifidobacterium</taxon>
    </lineage>
</organism>
<dbReference type="Gene3D" id="1.10.260.40">
    <property type="entry name" value="lambda repressor-like DNA-binding domains"/>
    <property type="match status" value="1"/>
</dbReference>
<dbReference type="SMART" id="SM00354">
    <property type="entry name" value="HTH_LACI"/>
    <property type="match status" value="1"/>
</dbReference>
<dbReference type="GO" id="GO:0000976">
    <property type="term" value="F:transcription cis-regulatory region binding"/>
    <property type="evidence" value="ECO:0007669"/>
    <property type="project" value="TreeGrafter"/>
</dbReference>
<feature type="domain" description="HTH lacI-type" evidence="4">
    <location>
        <begin position="2"/>
        <end position="56"/>
    </location>
</feature>
<protein>
    <submittedName>
        <fullName evidence="5">LacI family transcriptional regulator</fullName>
    </submittedName>
</protein>
<evidence type="ECO:0000259" key="4">
    <source>
        <dbReference type="PROSITE" id="PS50932"/>
    </source>
</evidence>
<dbReference type="PROSITE" id="PS00356">
    <property type="entry name" value="HTH_LACI_1"/>
    <property type="match status" value="1"/>
</dbReference>
<evidence type="ECO:0000256" key="1">
    <source>
        <dbReference type="ARBA" id="ARBA00023015"/>
    </source>
</evidence>
<dbReference type="CDD" id="cd01392">
    <property type="entry name" value="HTH_LacI"/>
    <property type="match status" value="1"/>
</dbReference>
<dbReference type="Gene3D" id="3.40.50.2300">
    <property type="match status" value="2"/>
</dbReference>
<dbReference type="eggNOG" id="COG1609">
    <property type="taxonomic scope" value="Bacteria"/>
</dbReference>
<dbReference type="PATRIC" id="fig|1437605.7.peg.437"/>
<dbReference type="EMBL" id="JGYK01000001">
    <property type="protein sequence ID" value="KFI40000.1"/>
    <property type="molecule type" value="Genomic_DNA"/>
</dbReference>
<comment type="caution">
    <text evidence="5">The sequence shown here is derived from an EMBL/GenBank/DDBJ whole genome shotgun (WGS) entry which is preliminary data.</text>
</comment>
<dbReference type="InterPro" id="IPR028082">
    <property type="entry name" value="Peripla_BP_I"/>
</dbReference>
<proteinExistence type="predicted"/>
<dbReference type="Pfam" id="PF13377">
    <property type="entry name" value="Peripla_BP_3"/>
    <property type="match status" value="1"/>
</dbReference>
<dbReference type="PROSITE" id="PS50932">
    <property type="entry name" value="HTH_LACI_2"/>
    <property type="match status" value="1"/>
</dbReference>
<dbReference type="STRING" id="1437605.AB656_02110"/>
<dbReference type="SUPFAM" id="SSF47413">
    <property type="entry name" value="lambda repressor-like DNA-binding domains"/>
    <property type="match status" value="1"/>
</dbReference>
<dbReference type="InterPro" id="IPR046335">
    <property type="entry name" value="LacI/GalR-like_sensor"/>
</dbReference>
<keyword evidence="3" id="KW-0804">Transcription</keyword>
<evidence type="ECO:0000313" key="6">
    <source>
        <dbReference type="Proteomes" id="UP000029015"/>
    </source>
</evidence>
<sequence length="342" mass="37711">MAGIKDVAAEAGVSISTVSYVLSGKRRVSDETKLKVLEAARLLDYRPRRGAAMLRQGARTRLIALSSPMHSYTDYSNYAAFFFAVVGRARRYHYNVVLLMDENEEDELLRMSYSGIVDGVLLLDVNTDDERVAHARTSMVPYVSIGCAKDHADLVSVDTDFEAMGRMAIDEFYRLEHRNVLMIGAGEESYRQGSNFLVRTRESVEMRAKVLGMHLDFQYSTGDDAVHVEEVIASAYKQTPGITAIMAQTNISHMNNVIGSLSIRGKSIPGDVSLLALSTFGNASVMEQPIDEIPMQPNQTCSRGVDMLMDRIEGRESSIGTVELIPSIYLRRGSVGPVPGRG</sequence>
<dbReference type="InterPro" id="IPR000843">
    <property type="entry name" value="HTH_LacI"/>
</dbReference>
<dbReference type="GO" id="GO:0003700">
    <property type="term" value="F:DNA-binding transcription factor activity"/>
    <property type="evidence" value="ECO:0007669"/>
    <property type="project" value="TreeGrafter"/>
</dbReference>
<accession>A0A086Z0F0</accession>
<evidence type="ECO:0000256" key="3">
    <source>
        <dbReference type="ARBA" id="ARBA00023163"/>
    </source>
</evidence>
<reference evidence="5 6" key="1">
    <citation type="submission" date="2014-03" db="EMBL/GenBank/DDBJ databases">
        <title>Genomics of Bifidobacteria.</title>
        <authorList>
            <person name="Ventura M."/>
            <person name="Milani C."/>
            <person name="Lugli G.A."/>
        </authorList>
    </citation>
    <scope>NUCLEOTIDE SEQUENCE [LARGE SCALE GENOMIC DNA]</scope>
    <source>
        <strain evidence="5 6">DSM 22766</strain>
    </source>
</reference>
<dbReference type="PANTHER" id="PTHR30146:SF153">
    <property type="entry name" value="LACTOSE OPERON REPRESSOR"/>
    <property type="match status" value="1"/>
</dbReference>
<dbReference type="KEGG" id="bact:AB656_02110"/>